<keyword evidence="2" id="KW-0812">Transmembrane</keyword>
<dbReference type="RefSeq" id="WP_083429230.1">
    <property type="nucleotide sequence ID" value="NZ_JXLC01000034.1"/>
</dbReference>
<name>A0AA91JMT7_9ENTE</name>
<keyword evidence="2" id="KW-1133">Transmembrane helix</keyword>
<reference evidence="3 4" key="1">
    <citation type="submission" date="2014-12" db="EMBL/GenBank/DDBJ databases">
        <title>Draft genome sequences of 29 type strains of Enterococci.</title>
        <authorList>
            <person name="Zhong Z."/>
            <person name="Sun Z."/>
            <person name="Liu W."/>
            <person name="Zhang W."/>
            <person name="Zhang H."/>
        </authorList>
    </citation>
    <scope>NUCLEOTIDE SEQUENCE [LARGE SCALE GENOMIC DNA]</scope>
    <source>
        <strain evidence="3 4">DSM 22801</strain>
    </source>
</reference>
<evidence type="ECO:0000313" key="4">
    <source>
        <dbReference type="Proteomes" id="UP000183039"/>
    </source>
</evidence>
<proteinExistence type="predicted"/>
<evidence type="ECO:0000256" key="1">
    <source>
        <dbReference type="SAM" id="MobiDB-lite"/>
    </source>
</evidence>
<evidence type="ECO:0000256" key="2">
    <source>
        <dbReference type="SAM" id="Phobius"/>
    </source>
</evidence>
<organism evidence="3 4">
    <name type="scientific">Enterococcus silesiacus</name>
    <dbReference type="NCBI Taxonomy" id="332949"/>
    <lineage>
        <taxon>Bacteria</taxon>
        <taxon>Bacillati</taxon>
        <taxon>Bacillota</taxon>
        <taxon>Bacilli</taxon>
        <taxon>Lactobacillales</taxon>
        <taxon>Enterococcaceae</taxon>
        <taxon>Enterococcus</taxon>
    </lineage>
</organism>
<dbReference type="AlphaFoldDB" id="A0AA91JMT7"/>
<dbReference type="InterPro" id="IPR018672">
    <property type="entry name" value="DUF2140"/>
</dbReference>
<evidence type="ECO:0008006" key="5">
    <source>
        <dbReference type="Google" id="ProtNLM"/>
    </source>
</evidence>
<comment type="caution">
    <text evidence="3">The sequence shown here is derived from an EMBL/GenBank/DDBJ whole genome shotgun (WGS) entry which is preliminary data.</text>
</comment>
<protein>
    <recommendedName>
        <fullName evidence="5">DUF2140 domain-containing protein</fullName>
    </recommendedName>
</protein>
<dbReference type="EMBL" id="JXLC01000034">
    <property type="protein sequence ID" value="OJG86057.1"/>
    <property type="molecule type" value="Genomic_DNA"/>
</dbReference>
<dbReference type="Pfam" id="PF09911">
    <property type="entry name" value="DUF2140"/>
    <property type="match status" value="1"/>
</dbReference>
<sequence>MSNEPEDKKVAPKTSKRRKNMPQVKKTINRWKVAFIILIGIIIGSLAFIFVRVTQVREPNYKPVPELVEKDGTPVIAIQSNKKQVNALIDFYLKDFQKGSDITYKFYLENEAMLNGTFEVLGHPIQFYLYFDPYVMDNGNVQLKAKSLSIGTLGLPMKEILKFVQRDYKLPNWVEVNPEDSTVLLRLDQFRMQNGLFIRAEKINLVDDDIRMNIYLPKDSADTTKEEKEGTN</sequence>
<feature type="compositionally biased region" description="Basic and acidic residues" evidence="1">
    <location>
        <begin position="1"/>
        <end position="10"/>
    </location>
</feature>
<gene>
    <name evidence="3" type="ORF">RV15_GL002461</name>
</gene>
<keyword evidence="2" id="KW-0472">Membrane</keyword>
<feature type="transmembrane region" description="Helical" evidence="2">
    <location>
        <begin position="33"/>
        <end position="53"/>
    </location>
</feature>
<evidence type="ECO:0000313" key="3">
    <source>
        <dbReference type="EMBL" id="OJG86057.1"/>
    </source>
</evidence>
<accession>A0AA91JMT7</accession>
<dbReference type="Proteomes" id="UP000183039">
    <property type="component" value="Unassembled WGS sequence"/>
</dbReference>
<feature type="region of interest" description="Disordered" evidence="1">
    <location>
        <begin position="1"/>
        <end position="23"/>
    </location>
</feature>